<dbReference type="AlphaFoldDB" id="A0A1G1XDA6"/>
<sequence>MTNEQIAQKIERITKEFQELGSQISELTAMSTERLEEYRNEAMSDIHAKITDTSREVKKQVKVADEYAHQNPWAIVAGFSVAGLVLGILLSQISSKK</sequence>
<accession>A0A1G1XDA6</accession>
<keyword evidence="2" id="KW-0812">Transmembrane</keyword>
<evidence type="ECO:0008006" key="5">
    <source>
        <dbReference type="Google" id="ProtNLM"/>
    </source>
</evidence>
<proteinExistence type="predicted"/>
<evidence type="ECO:0000313" key="4">
    <source>
        <dbReference type="Proteomes" id="UP000177941"/>
    </source>
</evidence>
<keyword evidence="2" id="KW-1133">Transmembrane helix</keyword>
<gene>
    <name evidence="3" type="ORF">A3E36_02275</name>
</gene>
<reference evidence="3 4" key="1">
    <citation type="journal article" date="2016" name="Nat. Commun.">
        <title>Thousands of microbial genomes shed light on interconnected biogeochemical processes in an aquifer system.</title>
        <authorList>
            <person name="Anantharaman K."/>
            <person name="Brown C.T."/>
            <person name="Hug L.A."/>
            <person name="Sharon I."/>
            <person name="Castelle C.J."/>
            <person name="Probst A.J."/>
            <person name="Thomas B.C."/>
            <person name="Singh A."/>
            <person name="Wilkins M.J."/>
            <person name="Karaoz U."/>
            <person name="Brodie E.L."/>
            <person name="Williams K.H."/>
            <person name="Hubbard S.S."/>
            <person name="Banfield J.F."/>
        </authorList>
    </citation>
    <scope>NUCLEOTIDE SEQUENCE [LARGE SCALE GENOMIC DNA]</scope>
</reference>
<comment type="caution">
    <text evidence="3">The sequence shown here is derived from an EMBL/GenBank/DDBJ whole genome shotgun (WGS) entry which is preliminary data.</text>
</comment>
<name>A0A1G1XDA6_9BACT</name>
<feature type="coiled-coil region" evidence="1">
    <location>
        <begin position="3"/>
        <end position="30"/>
    </location>
</feature>
<evidence type="ECO:0000256" key="1">
    <source>
        <dbReference type="SAM" id="Coils"/>
    </source>
</evidence>
<dbReference type="Proteomes" id="UP000177941">
    <property type="component" value="Unassembled WGS sequence"/>
</dbReference>
<dbReference type="EMBL" id="MHHS01000004">
    <property type="protein sequence ID" value="OGY37796.1"/>
    <property type="molecule type" value="Genomic_DNA"/>
</dbReference>
<feature type="transmembrane region" description="Helical" evidence="2">
    <location>
        <begin position="73"/>
        <end position="91"/>
    </location>
</feature>
<keyword evidence="2" id="KW-0472">Membrane</keyword>
<keyword evidence="1" id="KW-0175">Coiled coil</keyword>
<protein>
    <recommendedName>
        <fullName evidence="5">DUF883 domain-containing protein</fullName>
    </recommendedName>
</protein>
<evidence type="ECO:0000256" key="2">
    <source>
        <dbReference type="SAM" id="Phobius"/>
    </source>
</evidence>
<organism evidence="3 4">
    <name type="scientific">Candidatus Andersenbacteria bacterium RIFCSPHIGHO2_12_FULL_45_11b</name>
    <dbReference type="NCBI Taxonomy" id="1797282"/>
    <lineage>
        <taxon>Bacteria</taxon>
        <taxon>Candidatus Anderseniibacteriota</taxon>
    </lineage>
</organism>
<evidence type="ECO:0000313" key="3">
    <source>
        <dbReference type="EMBL" id="OGY37796.1"/>
    </source>
</evidence>